<dbReference type="EMBL" id="JAAMPC010000006">
    <property type="protein sequence ID" value="KAG2309118.1"/>
    <property type="molecule type" value="Genomic_DNA"/>
</dbReference>
<gene>
    <name evidence="1" type="ORF">Bca52824_028866</name>
</gene>
<proteinExistence type="predicted"/>
<dbReference type="AlphaFoldDB" id="A0A8X7VDA8"/>
<dbReference type="OrthoDB" id="1295525at2759"/>
<accession>A0A8X7VDA8</accession>
<reference evidence="1 2" key="1">
    <citation type="submission" date="2020-02" db="EMBL/GenBank/DDBJ databases">
        <authorList>
            <person name="Ma Q."/>
            <person name="Huang Y."/>
            <person name="Song X."/>
            <person name="Pei D."/>
        </authorList>
    </citation>
    <scope>NUCLEOTIDE SEQUENCE [LARGE SCALE GENOMIC DNA]</scope>
    <source>
        <strain evidence="1">Sxm20200214</strain>
        <tissue evidence="1">Leaf</tissue>
    </source>
</reference>
<evidence type="ECO:0000313" key="2">
    <source>
        <dbReference type="Proteomes" id="UP000886595"/>
    </source>
</evidence>
<dbReference type="Proteomes" id="UP000886595">
    <property type="component" value="Unassembled WGS sequence"/>
</dbReference>
<protein>
    <submittedName>
        <fullName evidence="1">Uncharacterized protein</fullName>
    </submittedName>
</protein>
<comment type="caution">
    <text evidence="1">The sequence shown here is derived from an EMBL/GenBank/DDBJ whole genome shotgun (WGS) entry which is preliminary data.</text>
</comment>
<organism evidence="1 2">
    <name type="scientific">Brassica carinata</name>
    <name type="common">Ethiopian mustard</name>
    <name type="synonym">Abyssinian cabbage</name>
    <dbReference type="NCBI Taxonomy" id="52824"/>
    <lineage>
        <taxon>Eukaryota</taxon>
        <taxon>Viridiplantae</taxon>
        <taxon>Streptophyta</taxon>
        <taxon>Embryophyta</taxon>
        <taxon>Tracheophyta</taxon>
        <taxon>Spermatophyta</taxon>
        <taxon>Magnoliopsida</taxon>
        <taxon>eudicotyledons</taxon>
        <taxon>Gunneridae</taxon>
        <taxon>Pentapetalae</taxon>
        <taxon>rosids</taxon>
        <taxon>malvids</taxon>
        <taxon>Brassicales</taxon>
        <taxon>Brassicaceae</taxon>
        <taxon>Brassiceae</taxon>
        <taxon>Brassica</taxon>
    </lineage>
</organism>
<name>A0A8X7VDA8_BRACI</name>
<sequence length="76" mass="8961">MFPLWVKRVRMGVLNRIQASLVALEIKVPAMQAMRLRTLMLCEELSLPSFECKVLKQHVYRVKQNINMENKISFKL</sequence>
<evidence type="ECO:0000313" key="1">
    <source>
        <dbReference type="EMBL" id="KAG2309118.1"/>
    </source>
</evidence>
<keyword evidence="2" id="KW-1185">Reference proteome</keyword>